<dbReference type="PANTHER" id="PTHR35011:SF2">
    <property type="entry name" value="2,3-DIKETO-L-GULONATE TRAP TRANSPORTER SMALL PERMEASE PROTEIN YIAM"/>
    <property type="match status" value="1"/>
</dbReference>
<evidence type="ECO:0000256" key="8">
    <source>
        <dbReference type="ARBA" id="ARBA00038436"/>
    </source>
</evidence>
<keyword evidence="7 9" id="KW-0472">Membrane</keyword>
<dbReference type="Pfam" id="PF04290">
    <property type="entry name" value="DctQ"/>
    <property type="match status" value="1"/>
</dbReference>
<evidence type="ECO:0000256" key="6">
    <source>
        <dbReference type="ARBA" id="ARBA00022989"/>
    </source>
</evidence>
<evidence type="ECO:0000256" key="3">
    <source>
        <dbReference type="ARBA" id="ARBA00022475"/>
    </source>
</evidence>
<dbReference type="InterPro" id="IPR055348">
    <property type="entry name" value="DctQ"/>
</dbReference>
<proteinExistence type="inferred from homology"/>
<name>A0A0S6W4L5_9BACT</name>
<dbReference type="HOGENOM" id="CLU_086356_3_4_0"/>
<evidence type="ECO:0000259" key="10">
    <source>
        <dbReference type="Pfam" id="PF04290"/>
    </source>
</evidence>
<sequence length="160" mass="18152">MSESKKHFRIDEWIAAILMLIMALIAFLNVVSRYFLHKSFAATEEVTINLFVWMTLIGTGLAFEKGGHLGMVSLYDLFPKRWKQAVILLSAFLSAALFCVVDIVMIQTIYAETTIFHSISGALGIPMTVYYVGVPILSVFVFLGIYRETTRKFKELEAKR</sequence>
<dbReference type="STRING" id="1499966.U14_04586"/>
<dbReference type="EMBL" id="DF820459">
    <property type="protein sequence ID" value="GAK53321.1"/>
    <property type="molecule type" value="Genomic_DNA"/>
</dbReference>
<evidence type="ECO:0000256" key="7">
    <source>
        <dbReference type="ARBA" id="ARBA00023136"/>
    </source>
</evidence>
<keyword evidence="3" id="KW-1003">Cell membrane</keyword>
<dbReference type="GO" id="GO:0015740">
    <property type="term" value="P:C4-dicarboxylate transport"/>
    <property type="evidence" value="ECO:0007669"/>
    <property type="project" value="TreeGrafter"/>
</dbReference>
<keyword evidence="2" id="KW-0813">Transport</keyword>
<organism evidence="11">
    <name type="scientific">Candidatus Moduliflexus flocculans</name>
    <dbReference type="NCBI Taxonomy" id="1499966"/>
    <lineage>
        <taxon>Bacteria</taxon>
        <taxon>Candidatus Moduliflexota</taxon>
        <taxon>Candidatus Moduliflexia</taxon>
        <taxon>Candidatus Moduliflexales</taxon>
        <taxon>Candidatus Moduliflexaceae</taxon>
    </lineage>
</organism>
<gene>
    <name evidence="11" type="ORF">U14_04586</name>
</gene>
<evidence type="ECO:0000256" key="4">
    <source>
        <dbReference type="ARBA" id="ARBA00022519"/>
    </source>
</evidence>
<evidence type="ECO:0000256" key="5">
    <source>
        <dbReference type="ARBA" id="ARBA00022692"/>
    </source>
</evidence>
<feature type="domain" description="Tripartite ATP-independent periplasmic transporters DctQ component" evidence="10">
    <location>
        <begin position="22"/>
        <end position="153"/>
    </location>
</feature>
<feature type="transmembrane region" description="Helical" evidence="9">
    <location>
        <begin position="46"/>
        <end position="64"/>
    </location>
</feature>
<comment type="similarity">
    <text evidence="8">Belongs to the TRAP transporter small permease family.</text>
</comment>
<accession>A0A0S6W4L5</accession>
<evidence type="ECO:0000313" key="11">
    <source>
        <dbReference type="EMBL" id="GAK53321.1"/>
    </source>
</evidence>
<evidence type="ECO:0000256" key="1">
    <source>
        <dbReference type="ARBA" id="ARBA00004429"/>
    </source>
</evidence>
<dbReference type="InterPro" id="IPR007387">
    <property type="entry name" value="TRAP_DctQ"/>
</dbReference>
<keyword evidence="6 9" id="KW-1133">Transmembrane helix</keyword>
<comment type="subcellular location">
    <subcellularLocation>
        <location evidence="1">Cell inner membrane</location>
        <topology evidence="1">Multi-pass membrane protein</topology>
    </subcellularLocation>
</comment>
<dbReference type="PANTHER" id="PTHR35011">
    <property type="entry name" value="2,3-DIKETO-L-GULONATE TRAP TRANSPORTER SMALL PERMEASE PROTEIN YIAM"/>
    <property type="match status" value="1"/>
</dbReference>
<feature type="transmembrane region" description="Helical" evidence="9">
    <location>
        <begin position="129"/>
        <end position="146"/>
    </location>
</feature>
<keyword evidence="4" id="KW-0997">Cell inner membrane</keyword>
<evidence type="ECO:0000313" key="12">
    <source>
        <dbReference type="Proteomes" id="UP000030700"/>
    </source>
</evidence>
<feature type="transmembrane region" description="Helical" evidence="9">
    <location>
        <begin position="12"/>
        <end position="34"/>
    </location>
</feature>
<dbReference type="GO" id="GO:0005886">
    <property type="term" value="C:plasma membrane"/>
    <property type="evidence" value="ECO:0007669"/>
    <property type="project" value="UniProtKB-SubCell"/>
</dbReference>
<dbReference type="Proteomes" id="UP000030700">
    <property type="component" value="Unassembled WGS sequence"/>
</dbReference>
<feature type="transmembrane region" description="Helical" evidence="9">
    <location>
        <begin position="85"/>
        <end position="109"/>
    </location>
</feature>
<evidence type="ECO:0000256" key="2">
    <source>
        <dbReference type="ARBA" id="ARBA00022448"/>
    </source>
</evidence>
<keyword evidence="5 9" id="KW-0812">Transmembrane</keyword>
<keyword evidence="12" id="KW-1185">Reference proteome</keyword>
<evidence type="ECO:0000256" key="9">
    <source>
        <dbReference type="SAM" id="Phobius"/>
    </source>
</evidence>
<protein>
    <submittedName>
        <fullName evidence="11">DctQ10 protein</fullName>
    </submittedName>
</protein>
<dbReference type="AlphaFoldDB" id="A0A0S6W4L5"/>
<dbReference type="GO" id="GO:0022857">
    <property type="term" value="F:transmembrane transporter activity"/>
    <property type="evidence" value="ECO:0007669"/>
    <property type="project" value="TreeGrafter"/>
</dbReference>
<reference evidence="11" key="1">
    <citation type="journal article" date="2015" name="PeerJ">
        <title>First genomic representation of candidate bacterial phylum KSB3 points to enhanced environmental sensing as a trigger of wastewater bulking.</title>
        <authorList>
            <person name="Sekiguchi Y."/>
            <person name="Ohashi A."/>
            <person name="Parks D.H."/>
            <person name="Yamauchi T."/>
            <person name="Tyson G.W."/>
            <person name="Hugenholtz P."/>
        </authorList>
    </citation>
    <scope>NUCLEOTIDE SEQUENCE [LARGE SCALE GENOMIC DNA]</scope>
</reference>